<dbReference type="Proteomes" id="UP000001075">
    <property type="component" value="Unassembled WGS sequence"/>
</dbReference>
<reference evidence="2" key="1">
    <citation type="journal article" date="2011" name="Nat. Biotechnol.">
        <title>The genomic sequence of the Chinese hamster ovary (CHO)-K1 cell line.</title>
        <authorList>
            <person name="Xu X."/>
            <person name="Nagarajan H."/>
            <person name="Lewis N.E."/>
            <person name="Pan S."/>
            <person name="Cai Z."/>
            <person name="Liu X."/>
            <person name="Chen W."/>
            <person name="Xie M."/>
            <person name="Wang W."/>
            <person name="Hammond S."/>
            <person name="Andersen M.R."/>
            <person name="Neff N."/>
            <person name="Passarelli B."/>
            <person name="Koh W."/>
            <person name="Fan H.C."/>
            <person name="Wang J."/>
            <person name="Gui Y."/>
            <person name="Lee K.H."/>
            <person name="Betenbaugh M.J."/>
            <person name="Quake S.R."/>
            <person name="Famili I."/>
            <person name="Palsson B.O."/>
            <person name="Wang J."/>
        </authorList>
    </citation>
    <scope>NUCLEOTIDE SEQUENCE [LARGE SCALE GENOMIC DNA]</scope>
    <source>
        <strain evidence="2">CHO K1 cell line</strain>
    </source>
</reference>
<name>G3HZK0_CRIGR</name>
<gene>
    <name evidence="1" type="ORF">I79_016506</name>
</gene>
<sequence length="79" mass="9642">MAKHEHVLYQKECKMGQQTQYPDVSQYFWWQECLHWVSEPMQNNTWHNYEEQKFLNSLEGNGCPCLHRHSRHALPLQQK</sequence>
<dbReference type="EMBL" id="JH000973">
    <property type="protein sequence ID" value="EGV97022.1"/>
    <property type="molecule type" value="Genomic_DNA"/>
</dbReference>
<proteinExistence type="predicted"/>
<organism evidence="1 2">
    <name type="scientific">Cricetulus griseus</name>
    <name type="common">Chinese hamster</name>
    <name type="synonym">Cricetulus barabensis griseus</name>
    <dbReference type="NCBI Taxonomy" id="10029"/>
    <lineage>
        <taxon>Eukaryota</taxon>
        <taxon>Metazoa</taxon>
        <taxon>Chordata</taxon>
        <taxon>Craniata</taxon>
        <taxon>Vertebrata</taxon>
        <taxon>Euteleostomi</taxon>
        <taxon>Mammalia</taxon>
        <taxon>Eutheria</taxon>
        <taxon>Euarchontoglires</taxon>
        <taxon>Glires</taxon>
        <taxon>Rodentia</taxon>
        <taxon>Myomorpha</taxon>
        <taxon>Muroidea</taxon>
        <taxon>Cricetidae</taxon>
        <taxon>Cricetinae</taxon>
        <taxon>Cricetulus</taxon>
    </lineage>
</organism>
<accession>G3HZK0</accession>
<dbReference type="AlphaFoldDB" id="G3HZK0"/>
<dbReference type="InParanoid" id="G3HZK0"/>
<evidence type="ECO:0000313" key="1">
    <source>
        <dbReference type="EMBL" id="EGV97022.1"/>
    </source>
</evidence>
<evidence type="ECO:0000313" key="2">
    <source>
        <dbReference type="Proteomes" id="UP000001075"/>
    </source>
</evidence>
<protein>
    <submittedName>
        <fullName evidence="1">Uncharacterized protein</fullName>
    </submittedName>
</protein>